<gene>
    <name evidence="2" type="ORF">NDU88_002693</name>
</gene>
<dbReference type="Proteomes" id="UP001066276">
    <property type="component" value="Chromosome 3_1"/>
</dbReference>
<comment type="caution">
    <text evidence="2">The sequence shown here is derived from an EMBL/GenBank/DDBJ whole genome shotgun (WGS) entry which is preliminary data.</text>
</comment>
<feature type="region of interest" description="Disordered" evidence="1">
    <location>
        <begin position="14"/>
        <end position="38"/>
    </location>
</feature>
<evidence type="ECO:0000256" key="1">
    <source>
        <dbReference type="SAM" id="MobiDB-lite"/>
    </source>
</evidence>
<proteinExistence type="predicted"/>
<protein>
    <submittedName>
        <fullName evidence="2">Uncharacterized protein</fullName>
    </submittedName>
</protein>
<feature type="compositionally biased region" description="Low complexity" evidence="1">
    <location>
        <begin position="83"/>
        <end position="98"/>
    </location>
</feature>
<evidence type="ECO:0000313" key="3">
    <source>
        <dbReference type="Proteomes" id="UP001066276"/>
    </source>
</evidence>
<name>A0AAV7UAF1_PLEWA</name>
<reference evidence="2" key="1">
    <citation type="journal article" date="2022" name="bioRxiv">
        <title>Sequencing and chromosome-scale assembly of the giantPleurodeles waltlgenome.</title>
        <authorList>
            <person name="Brown T."/>
            <person name="Elewa A."/>
            <person name="Iarovenko S."/>
            <person name="Subramanian E."/>
            <person name="Araus A.J."/>
            <person name="Petzold A."/>
            <person name="Susuki M."/>
            <person name="Suzuki K.-i.T."/>
            <person name="Hayashi T."/>
            <person name="Toyoda A."/>
            <person name="Oliveira C."/>
            <person name="Osipova E."/>
            <person name="Leigh N.D."/>
            <person name="Simon A."/>
            <person name="Yun M.H."/>
        </authorList>
    </citation>
    <scope>NUCLEOTIDE SEQUENCE</scope>
    <source>
        <strain evidence="2">20211129_DDA</strain>
        <tissue evidence="2">Liver</tissue>
    </source>
</reference>
<feature type="compositionally biased region" description="Polar residues" evidence="1">
    <location>
        <begin position="105"/>
        <end position="117"/>
    </location>
</feature>
<dbReference type="AlphaFoldDB" id="A0AAV7UAF1"/>
<evidence type="ECO:0000313" key="2">
    <source>
        <dbReference type="EMBL" id="KAJ1185907.1"/>
    </source>
</evidence>
<accession>A0AAV7UAF1</accession>
<dbReference type="EMBL" id="JANPWB010000005">
    <property type="protein sequence ID" value="KAJ1185907.1"/>
    <property type="molecule type" value="Genomic_DNA"/>
</dbReference>
<feature type="region of interest" description="Disordered" evidence="1">
    <location>
        <begin position="59"/>
        <end position="125"/>
    </location>
</feature>
<sequence>MSPLTSWAQNAVRVRSSVQPTHQHCRAGAQKQAEGEELAPLSMCRPEVLSSPRALSLRLLPRGHRSARGAKSTQGGAIPPRHPVSSSSSTSSLWCPSSARRDSPSCHTLVTRASSPGSREGLGGSRHRASRCSLCQLLQAPLRHFRHHLCRVAGAPEAPNRIFTQARSGA</sequence>
<keyword evidence="3" id="KW-1185">Reference proteome</keyword>
<organism evidence="2 3">
    <name type="scientific">Pleurodeles waltl</name>
    <name type="common">Iberian ribbed newt</name>
    <dbReference type="NCBI Taxonomy" id="8319"/>
    <lineage>
        <taxon>Eukaryota</taxon>
        <taxon>Metazoa</taxon>
        <taxon>Chordata</taxon>
        <taxon>Craniata</taxon>
        <taxon>Vertebrata</taxon>
        <taxon>Euteleostomi</taxon>
        <taxon>Amphibia</taxon>
        <taxon>Batrachia</taxon>
        <taxon>Caudata</taxon>
        <taxon>Salamandroidea</taxon>
        <taxon>Salamandridae</taxon>
        <taxon>Pleurodelinae</taxon>
        <taxon>Pleurodeles</taxon>
    </lineage>
</organism>